<feature type="region of interest" description="Disordered" evidence="1">
    <location>
        <begin position="34"/>
        <end position="89"/>
    </location>
</feature>
<organism evidence="2">
    <name type="scientific">uncultured bacterium</name>
    <name type="common">gcode 4</name>
    <dbReference type="NCBI Taxonomy" id="1234023"/>
    <lineage>
        <taxon>Bacteria</taxon>
        <taxon>environmental samples</taxon>
    </lineage>
</organism>
<accession>K1Z4Q9</accession>
<gene>
    <name evidence="2" type="ORF">ACD_71C00203G0001</name>
</gene>
<dbReference type="AlphaFoldDB" id="K1Z4Q9"/>
<evidence type="ECO:0000256" key="1">
    <source>
        <dbReference type="SAM" id="MobiDB-lite"/>
    </source>
</evidence>
<reference evidence="2" key="1">
    <citation type="journal article" date="2012" name="Science">
        <title>Fermentation, hydrogen, and sulfur metabolism in multiple uncultivated bacterial phyla.</title>
        <authorList>
            <person name="Wrighton K.C."/>
            <person name="Thomas B.C."/>
            <person name="Sharon I."/>
            <person name="Miller C.S."/>
            <person name="Castelle C.J."/>
            <person name="VerBerkmoes N.C."/>
            <person name="Wilkins M.J."/>
            <person name="Hettich R.L."/>
            <person name="Lipton M.S."/>
            <person name="Williams K.H."/>
            <person name="Long P.E."/>
            <person name="Banfield J.F."/>
        </authorList>
    </citation>
    <scope>NUCLEOTIDE SEQUENCE [LARGE SCALE GENOMIC DNA]</scope>
</reference>
<sequence>MDIREGEIIMMSENGKFPQTFPWKKIEPVKIEPVKTQIIQETNTHKKTKKKSGEKEKKKLPVEEKKTHPAKKEKISPRLPEQKPEKRAQEIAKQLKNKNLQEKEEIFLEEFGPFIEAISKTYGIPKNHFLSLIERESSFDPHIDDNPRSFGFNQLTGVAFDDMKYEYKIQERSKKTKKLETKIIGQGGRGYLYIDLFLKIINKNPDLLDQSLIEKIPNENTQKRLKKIGEYAKKGVNTTKDKDQYNKMIRELYRLAHTDDYVNILIGAISYGGLRKEGKSVKNENMKDVFGINSTIAHDLKKIKDSTLVKFVMQWTGYTKEKTKEISMHKKQIIWNLQKKDEKTYLDFYSLYRYNGDTNLEIGETLPQKLYFAMSIMIKERLKNKT</sequence>
<dbReference type="SUPFAM" id="SSF53955">
    <property type="entry name" value="Lysozyme-like"/>
    <property type="match status" value="1"/>
</dbReference>
<dbReference type="EMBL" id="AMFJ01028934">
    <property type="protein sequence ID" value="EKD44241.1"/>
    <property type="molecule type" value="Genomic_DNA"/>
</dbReference>
<dbReference type="InterPro" id="IPR023346">
    <property type="entry name" value="Lysozyme-like_dom_sf"/>
</dbReference>
<name>K1Z4Q9_9BACT</name>
<protein>
    <recommendedName>
        <fullName evidence="3">Transglycosylase SLT domain-containing protein</fullName>
    </recommendedName>
</protein>
<proteinExistence type="predicted"/>
<comment type="caution">
    <text evidence="2">The sequence shown here is derived from an EMBL/GenBank/DDBJ whole genome shotgun (WGS) entry which is preliminary data.</text>
</comment>
<evidence type="ECO:0000313" key="2">
    <source>
        <dbReference type="EMBL" id="EKD44241.1"/>
    </source>
</evidence>
<dbReference type="Gene3D" id="1.10.530.10">
    <property type="match status" value="1"/>
</dbReference>
<feature type="compositionally biased region" description="Basic and acidic residues" evidence="1">
    <location>
        <begin position="51"/>
        <end position="89"/>
    </location>
</feature>
<evidence type="ECO:0008006" key="3">
    <source>
        <dbReference type="Google" id="ProtNLM"/>
    </source>
</evidence>